<dbReference type="InterPro" id="IPR029058">
    <property type="entry name" value="AB_hydrolase_fold"/>
</dbReference>
<evidence type="ECO:0000313" key="7">
    <source>
        <dbReference type="EMBL" id="KAB7497641.1"/>
    </source>
</evidence>
<sequence length="580" mass="65598">MKLNFLLCLIFLCSIIYSYEEEVPLVKVKEGLIRGIKDSSVDDVEFYSYLGIPFAEPPVGKLRFKEPVPKSPWTGILETTKNPPLCLQKELMDLFNENISEFEPLGREDCLYLNVHTPEPGNSEANLPVMVFIHGGGFMSWGAELFGPKALVNEEIILVVIQYRLGIFGFFSTEDSILPGNMGLKDQQLALKWVKQNIKAFGGNPESITIFGESAGAVFVNMHIFSPGSKDLFQRAIIQSGSALCGWAISKNHKTFAVDVGNKLGCSLNEGTEKFLMCLQKADARKLLDLSLSTMEIGIAPFYGLPRVDGEFLPSHPATLLKKREYNKVDVIIGRTEHEGSFVLPAYISDPSPLKKLKTNFERYGPMSLYLRENPDSSNMAEKIYKHYLKDGVNSLPEDIDNLQELFTDALFGYCQDLVVRFLADDSDISLYLFRMDHLGEFSLLNGVPAASGKNWVTHTDELVYLFYGDSLFNFDLKNEEDLKFRKIITSLWRNFAMSGNPTPEGSDIKWDKIKGSNEIKQFSLTTNPKMEDYDFYKASIYLNYLNIQKRKLFTSLKTEQNILLGIYDDSYDQSSKTEL</sequence>
<evidence type="ECO:0000256" key="5">
    <source>
        <dbReference type="RuleBase" id="RU361235"/>
    </source>
</evidence>
<gene>
    <name evidence="7" type="primary">ESTF</name>
    <name evidence="7" type="ORF">Anas_08657</name>
</gene>
<dbReference type="PANTHER" id="PTHR11559">
    <property type="entry name" value="CARBOXYLESTERASE"/>
    <property type="match status" value="1"/>
</dbReference>
<keyword evidence="8" id="KW-1185">Reference proteome</keyword>
<dbReference type="Pfam" id="PF00135">
    <property type="entry name" value="COesterase"/>
    <property type="match status" value="1"/>
</dbReference>
<dbReference type="CDD" id="cd00312">
    <property type="entry name" value="Esterase_lipase"/>
    <property type="match status" value="1"/>
</dbReference>
<reference evidence="7 8" key="1">
    <citation type="journal article" date="2019" name="PLoS Biol.">
        <title>Sex chromosomes control vertical transmission of feminizing Wolbachia symbionts in an isopod.</title>
        <authorList>
            <person name="Becking T."/>
            <person name="Chebbi M.A."/>
            <person name="Giraud I."/>
            <person name="Moumen B."/>
            <person name="Laverre T."/>
            <person name="Caubet Y."/>
            <person name="Peccoud J."/>
            <person name="Gilbert C."/>
            <person name="Cordaux R."/>
        </authorList>
    </citation>
    <scope>NUCLEOTIDE SEQUENCE [LARGE SCALE GENOMIC DNA]</scope>
    <source>
        <strain evidence="7">ANa2</strain>
        <tissue evidence="7">Whole body excluding digestive tract and cuticle</tissue>
    </source>
</reference>
<organism evidence="7 8">
    <name type="scientific">Armadillidium nasatum</name>
    <dbReference type="NCBI Taxonomy" id="96803"/>
    <lineage>
        <taxon>Eukaryota</taxon>
        <taxon>Metazoa</taxon>
        <taxon>Ecdysozoa</taxon>
        <taxon>Arthropoda</taxon>
        <taxon>Crustacea</taxon>
        <taxon>Multicrustacea</taxon>
        <taxon>Malacostraca</taxon>
        <taxon>Eumalacostraca</taxon>
        <taxon>Peracarida</taxon>
        <taxon>Isopoda</taxon>
        <taxon>Oniscidea</taxon>
        <taxon>Crinocheta</taxon>
        <taxon>Armadillidiidae</taxon>
        <taxon>Armadillidium</taxon>
    </lineage>
</organism>
<feature type="domain" description="Carboxylesterase type B" evidence="6">
    <location>
        <begin position="24"/>
        <end position="532"/>
    </location>
</feature>
<feature type="signal peptide" evidence="5">
    <location>
        <begin position="1"/>
        <end position="20"/>
    </location>
</feature>
<evidence type="ECO:0000256" key="4">
    <source>
        <dbReference type="ARBA" id="ARBA00023180"/>
    </source>
</evidence>
<evidence type="ECO:0000256" key="3">
    <source>
        <dbReference type="ARBA" id="ARBA00022801"/>
    </source>
</evidence>
<comment type="similarity">
    <text evidence="1 5">Belongs to the type-B carboxylesterase/lipase family.</text>
</comment>
<dbReference type="SUPFAM" id="SSF53474">
    <property type="entry name" value="alpha/beta-Hydrolases"/>
    <property type="match status" value="1"/>
</dbReference>
<evidence type="ECO:0000256" key="1">
    <source>
        <dbReference type="ARBA" id="ARBA00005964"/>
    </source>
</evidence>
<dbReference type="Proteomes" id="UP000326759">
    <property type="component" value="Unassembled WGS sequence"/>
</dbReference>
<accession>A0A5N5STW1</accession>
<protein>
    <recommendedName>
        <fullName evidence="5">Carboxylic ester hydrolase</fullName>
        <ecNumber evidence="5">3.1.1.-</ecNumber>
    </recommendedName>
</protein>
<feature type="chain" id="PRO_5024468598" description="Carboxylic ester hydrolase" evidence="5">
    <location>
        <begin position="21"/>
        <end position="580"/>
    </location>
</feature>
<evidence type="ECO:0000259" key="6">
    <source>
        <dbReference type="Pfam" id="PF00135"/>
    </source>
</evidence>
<dbReference type="OrthoDB" id="19653at2759"/>
<dbReference type="Gene3D" id="3.40.50.1820">
    <property type="entry name" value="alpha/beta hydrolase"/>
    <property type="match status" value="1"/>
</dbReference>
<keyword evidence="5" id="KW-0732">Signal</keyword>
<proteinExistence type="inferred from homology"/>
<dbReference type="EC" id="3.1.1.-" evidence="5"/>
<comment type="caution">
    <text evidence="7">The sequence shown here is derived from an EMBL/GenBank/DDBJ whole genome shotgun (WGS) entry which is preliminary data.</text>
</comment>
<keyword evidence="3 5" id="KW-0378">Hydrolase</keyword>
<name>A0A5N5STW1_9CRUS</name>
<dbReference type="InterPro" id="IPR002018">
    <property type="entry name" value="CarbesteraseB"/>
</dbReference>
<dbReference type="InterPro" id="IPR019826">
    <property type="entry name" value="Carboxylesterase_B_AS"/>
</dbReference>
<dbReference type="GO" id="GO:0052689">
    <property type="term" value="F:carboxylic ester hydrolase activity"/>
    <property type="evidence" value="ECO:0007669"/>
    <property type="project" value="UniProtKB-KW"/>
</dbReference>
<keyword evidence="4" id="KW-0325">Glycoprotein</keyword>
<evidence type="ECO:0000256" key="2">
    <source>
        <dbReference type="ARBA" id="ARBA00022487"/>
    </source>
</evidence>
<dbReference type="InterPro" id="IPR050309">
    <property type="entry name" value="Type-B_Carboxylest/Lipase"/>
</dbReference>
<dbReference type="AlphaFoldDB" id="A0A5N5STW1"/>
<dbReference type="EMBL" id="SEYY01020052">
    <property type="protein sequence ID" value="KAB7497641.1"/>
    <property type="molecule type" value="Genomic_DNA"/>
</dbReference>
<evidence type="ECO:0000313" key="8">
    <source>
        <dbReference type="Proteomes" id="UP000326759"/>
    </source>
</evidence>
<dbReference type="PROSITE" id="PS00122">
    <property type="entry name" value="CARBOXYLESTERASE_B_1"/>
    <property type="match status" value="1"/>
</dbReference>
<keyword evidence="2" id="KW-0719">Serine esterase</keyword>